<dbReference type="Proteomes" id="UP000735302">
    <property type="component" value="Unassembled WGS sequence"/>
</dbReference>
<name>A0AAV4DQI4_9GAST</name>
<evidence type="ECO:0000313" key="1">
    <source>
        <dbReference type="EMBL" id="GFO46577.1"/>
    </source>
</evidence>
<dbReference type="AlphaFoldDB" id="A0AAV4DQI4"/>
<proteinExistence type="predicted"/>
<evidence type="ECO:0000313" key="2">
    <source>
        <dbReference type="Proteomes" id="UP000735302"/>
    </source>
</evidence>
<keyword evidence="2" id="KW-1185">Reference proteome</keyword>
<dbReference type="EMBL" id="BLXT01008196">
    <property type="protein sequence ID" value="GFO46577.1"/>
    <property type="molecule type" value="Genomic_DNA"/>
</dbReference>
<evidence type="ECO:0008006" key="3">
    <source>
        <dbReference type="Google" id="ProtNLM"/>
    </source>
</evidence>
<organism evidence="1 2">
    <name type="scientific">Plakobranchus ocellatus</name>
    <dbReference type="NCBI Taxonomy" id="259542"/>
    <lineage>
        <taxon>Eukaryota</taxon>
        <taxon>Metazoa</taxon>
        <taxon>Spiralia</taxon>
        <taxon>Lophotrochozoa</taxon>
        <taxon>Mollusca</taxon>
        <taxon>Gastropoda</taxon>
        <taxon>Heterobranchia</taxon>
        <taxon>Euthyneura</taxon>
        <taxon>Panpulmonata</taxon>
        <taxon>Sacoglossa</taxon>
        <taxon>Placobranchoidea</taxon>
        <taxon>Plakobranchidae</taxon>
        <taxon>Plakobranchus</taxon>
    </lineage>
</organism>
<protein>
    <recommendedName>
        <fullName evidence="3">Secreted protein</fullName>
    </recommendedName>
</protein>
<reference evidence="1 2" key="1">
    <citation type="journal article" date="2021" name="Elife">
        <title>Chloroplast acquisition without the gene transfer in kleptoplastic sea slugs, Plakobranchus ocellatus.</title>
        <authorList>
            <person name="Maeda T."/>
            <person name="Takahashi S."/>
            <person name="Yoshida T."/>
            <person name="Shimamura S."/>
            <person name="Takaki Y."/>
            <person name="Nagai Y."/>
            <person name="Toyoda A."/>
            <person name="Suzuki Y."/>
            <person name="Arimoto A."/>
            <person name="Ishii H."/>
            <person name="Satoh N."/>
            <person name="Nishiyama T."/>
            <person name="Hasebe M."/>
            <person name="Maruyama T."/>
            <person name="Minagawa J."/>
            <person name="Obokata J."/>
            <person name="Shigenobu S."/>
        </authorList>
    </citation>
    <scope>NUCLEOTIDE SEQUENCE [LARGE SCALE GENOMIC DNA]</scope>
</reference>
<accession>A0AAV4DQI4</accession>
<comment type="caution">
    <text evidence="1">The sequence shown here is derived from an EMBL/GenBank/DDBJ whole genome shotgun (WGS) entry which is preliminary data.</text>
</comment>
<sequence length="81" mass="8541">MPSLVPKCFTFACFSTGFPPSLRFLLDFCSCLCLAEHVSAPPSLADVKNRAAASPGSNFRLPLAGREARPSPGLVVKTATT</sequence>
<gene>
    <name evidence="1" type="ORF">PoB_007308200</name>
</gene>